<dbReference type="InterPro" id="IPR000157">
    <property type="entry name" value="TIR_dom"/>
</dbReference>
<dbReference type="InterPro" id="IPR035897">
    <property type="entry name" value="Toll_tir_struct_dom_sf"/>
</dbReference>
<proteinExistence type="predicted"/>
<dbReference type="Gene3D" id="3.40.50.10140">
    <property type="entry name" value="Toll/interleukin-1 receptor homology (TIR) domain"/>
    <property type="match status" value="1"/>
</dbReference>
<evidence type="ECO:0000313" key="3">
    <source>
        <dbReference type="EMBL" id="NJP12780.1"/>
    </source>
</evidence>
<keyword evidence="3" id="KW-0675">Receptor</keyword>
<reference evidence="3 4" key="1">
    <citation type="submission" date="2020-03" db="EMBL/GenBank/DDBJ databases">
        <title>WGS of actinomycetes isolated from Thailand.</title>
        <authorList>
            <person name="Thawai C."/>
        </authorList>
    </citation>
    <scope>NUCLEOTIDE SEQUENCE [LARGE SCALE GENOMIC DNA]</scope>
    <source>
        <strain evidence="3 4">NBRC 13905</strain>
    </source>
</reference>
<evidence type="ECO:0000256" key="1">
    <source>
        <dbReference type="SAM" id="MobiDB-lite"/>
    </source>
</evidence>
<protein>
    <submittedName>
        <fullName evidence="3">Toll/interleukin-1 receptor domain-containing protein</fullName>
    </submittedName>
</protein>
<sequence length="246" mass="26973">MYEIFINYRTGDGDHLAATLDEALRHRFGDDAVFRDGRSIPAGAEYPHELLTRLRRSEVVLAVIGPRWATADELRQEDDWVRLELVEARECRIPVVPVLSDPSVRWLRREQLPPELGWLAELQALRYTPYRSAQDLAVIGDELLDLVPVLDQGGGRPAHEAAPHTSNATTGGRHGTVVQGRDFSGDVAGAIYKGNTGAFNTGPGDQYVNAPRLTGDGATYVAGDNHGGVRHVFERGRDSGRDGTAR</sequence>
<feature type="domain" description="TIR" evidence="2">
    <location>
        <begin position="1"/>
        <end position="146"/>
    </location>
</feature>
<dbReference type="Pfam" id="PF13676">
    <property type="entry name" value="TIR_2"/>
    <property type="match status" value="1"/>
</dbReference>
<name>A0ABX0YP32_STRTL</name>
<dbReference type="SUPFAM" id="SSF52200">
    <property type="entry name" value="Toll/Interleukin receptor TIR domain"/>
    <property type="match status" value="1"/>
</dbReference>
<comment type="caution">
    <text evidence="3">The sequence shown here is derived from an EMBL/GenBank/DDBJ whole genome shotgun (WGS) entry which is preliminary data.</text>
</comment>
<feature type="region of interest" description="Disordered" evidence="1">
    <location>
        <begin position="154"/>
        <end position="177"/>
    </location>
</feature>
<evidence type="ECO:0000313" key="4">
    <source>
        <dbReference type="Proteomes" id="UP000635996"/>
    </source>
</evidence>
<keyword evidence="4" id="KW-1185">Reference proteome</keyword>
<dbReference type="RefSeq" id="WP_125496081.1">
    <property type="nucleotide sequence ID" value="NZ_BMVZ01000003.1"/>
</dbReference>
<organism evidence="3 4">
    <name type="scientific">Streptomyces thermoviolaceus subsp. thermoviolaceus</name>
    <dbReference type="NCBI Taxonomy" id="66860"/>
    <lineage>
        <taxon>Bacteria</taxon>
        <taxon>Bacillati</taxon>
        <taxon>Actinomycetota</taxon>
        <taxon>Actinomycetes</taxon>
        <taxon>Kitasatosporales</taxon>
        <taxon>Streptomycetaceae</taxon>
        <taxon>Streptomyces</taxon>
    </lineage>
</organism>
<evidence type="ECO:0000259" key="2">
    <source>
        <dbReference type="PROSITE" id="PS50104"/>
    </source>
</evidence>
<dbReference type="EMBL" id="JAATEL010000001">
    <property type="protein sequence ID" value="NJP12780.1"/>
    <property type="molecule type" value="Genomic_DNA"/>
</dbReference>
<dbReference type="PROSITE" id="PS50104">
    <property type="entry name" value="TIR"/>
    <property type="match status" value="1"/>
</dbReference>
<gene>
    <name evidence="3" type="ORF">HCJ95_00370</name>
</gene>
<dbReference type="Proteomes" id="UP000635996">
    <property type="component" value="Unassembled WGS sequence"/>
</dbReference>
<accession>A0ABX0YP32</accession>